<dbReference type="EMBL" id="KV441552">
    <property type="protein sequence ID" value="OAG05773.1"/>
    <property type="molecule type" value="Genomic_DNA"/>
</dbReference>
<dbReference type="OrthoDB" id="4236860at2759"/>
<evidence type="ECO:0000256" key="5">
    <source>
        <dbReference type="ARBA" id="ARBA00023163"/>
    </source>
</evidence>
<keyword evidence="2" id="KW-0862">Zinc</keyword>
<feature type="domain" description="Xylanolytic transcriptional activator regulatory" evidence="7">
    <location>
        <begin position="53"/>
        <end position="252"/>
    </location>
</feature>
<reference evidence="8 9" key="1">
    <citation type="submission" date="2016-05" db="EMBL/GenBank/DDBJ databases">
        <title>Comparative analysis of secretome profiles of manganese(II)-oxidizing ascomycete fungi.</title>
        <authorList>
            <consortium name="DOE Joint Genome Institute"/>
            <person name="Zeiner C.A."/>
            <person name="Purvine S.O."/>
            <person name="Zink E.M."/>
            <person name="Wu S."/>
            <person name="Pasa-Tolic L."/>
            <person name="Chaput D.L."/>
            <person name="Haridas S."/>
            <person name="Grigoriev I.V."/>
            <person name="Santelli C.M."/>
            <person name="Hansel C.M."/>
        </authorList>
    </citation>
    <scope>NUCLEOTIDE SEQUENCE [LARGE SCALE GENOMIC DNA]</scope>
    <source>
        <strain evidence="8 9">AP3s5-JAC2a</strain>
    </source>
</reference>
<dbReference type="GO" id="GO:0008270">
    <property type="term" value="F:zinc ion binding"/>
    <property type="evidence" value="ECO:0007669"/>
    <property type="project" value="InterPro"/>
</dbReference>
<evidence type="ECO:0000313" key="9">
    <source>
        <dbReference type="Proteomes" id="UP000077069"/>
    </source>
</evidence>
<dbReference type="GO" id="GO:0005634">
    <property type="term" value="C:nucleus"/>
    <property type="evidence" value="ECO:0007669"/>
    <property type="project" value="TreeGrafter"/>
</dbReference>
<proteinExistence type="predicted"/>
<dbReference type="GeneID" id="28770711"/>
<keyword evidence="9" id="KW-1185">Reference proteome</keyword>
<name>A0A177CDQ9_9PLEO</name>
<dbReference type="GO" id="GO:0000978">
    <property type="term" value="F:RNA polymerase II cis-regulatory region sequence-specific DNA binding"/>
    <property type="evidence" value="ECO:0007669"/>
    <property type="project" value="TreeGrafter"/>
</dbReference>
<evidence type="ECO:0000256" key="1">
    <source>
        <dbReference type="ARBA" id="ARBA00022723"/>
    </source>
</evidence>
<dbReference type="STRING" id="1460663.A0A177CDQ9"/>
<sequence length="562" mass="61746">MKQVFVGSTLQKLRQESKPQEDRARAKATANRVLTIPHLRSLLPDRHTVETLLKTYFATFETTYRVLHAPSFWAAYADYWDVPHARELDTEIDATILAILAATLCTSTHESPRYNAEGSSFRSQAVVWIRACEAWLRRQSNKHRSLASVQVRLLRLLALSTTCLKTKEYYQEVQGVMAFMVSSGMHRDPGILGSRCSAFEGEMRRRLWATAMELELQASVDKGTPSTLSSLQYDCAAPSNIHDADIHPEITSLPSSLPNTTFTDTSYLYLSAASLPLRAALCASHNALHTTPSPTATLASETSIHAALTALPTYTDTRALLPSTLLHLQLTQFTLLLHAPTILHTPAPVRPSPSHTHATTTVLSTAETVITLHSALTTSGIFTLTLLRLDYLRAALLTTHIAYHTPAHDTFTARLARSACDAIASHALKLLEERSMRPGRGSHHYWYLSAAVGLVEIKFCRGGEEEKMRLGREAGERVSRLLYRVLALREEGEVCPGEIIMGSGEGAAMETPASMGTGFEIGNGGAAGFQGVGMEGWDVDVWGLDDFWVLGDWDERAAMGYG</sequence>
<organism evidence="8 9">
    <name type="scientific">Paraphaeosphaeria sporulosa</name>
    <dbReference type="NCBI Taxonomy" id="1460663"/>
    <lineage>
        <taxon>Eukaryota</taxon>
        <taxon>Fungi</taxon>
        <taxon>Dikarya</taxon>
        <taxon>Ascomycota</taxon>
        <taxon>Pezizomycotina</taxon>
        <taxon>Dothideomycetes</taxon>
        <taxon>Pleosporomycetidae</taxon>
        <taxon>Pleosporales</taxon>
        <taxon>Massarineae</taxon>
        <taxon>Didymosphaeriaceae</taxon>
        <taxon>Paraphaeosphaeria</taxon>
    </lineage>
</organism>
<dbReference type="GO" id="GO:0001228">
    <property type="term" value="F:DNA-binding transcription activator activity, RNA polymerase II-specific"/>
    <property type="evidence" value="ECO:0007669"/>
    <property type="project" value="TreeGrafter"/>
</dbReference>
<keyword evidence="3" id="KW-0805">Transcription regulation</keyword>
<evidence type="ECO:0000256" key="3">
    <source>
        <dbReference type="ARBA" id="ARBA00023015"/>
    </source>
</evidence>
<dbReference type="PANTHER" id="PTHR31944:SF130">
    <property type="entry name" value="ZN(II)2CYS6 TRANSCRIPTION FACTO (EUROFUNG)"/>
    <property type="match status" value="1"/>
</dbReference>
<evidence type="ECO:0000259" key="7">
    <source>
        <dbReference type="Pfam" id="PF04082"/>
    </source>
</evidence>
<dbReference type="InterPro" id="IPR007219">
    <property type="entry name" value="XnlR_reg_dom"/>
</dbReference>
<dbReference type="Proteomes" id="UP000077069">
    <property type="component" value="Unassembled WGS sequence"/>
</dbReference>
<protein>
    <recommendedName>
        <fullName evidence="7">Xylanolytic transcriptional activator regulatory domain-containing protein</fullName>
    </recommendedName>
</protein>
<dbReference type="CDD" id="cd12148">
    <property type="entry name" value="fungal_TF_MHR"/>
    <property type="match status" value="1"/>
</dbReference>
<dbReference type="AlphaFoldDB" id="A0A177CDQ9"/>
<dbReference type="Pfam" id="PF04082">
    <property type="entry name" value="Fungal_trans"/>
    <property type="match status" value="1"/>
</dbReference>
<dbReference type="InterPro" id="IPR051430">
    <property type="entry name" value="Fungal_TF_Env_Response"/>
</dbReference>
<dbReference type="GO" id="GO:0006351">
    <property type="term" value="P:DNA-templated transcription"/>
    <property type="evidence" value="ECO:0007669"/>
    <property type="project" value="InterPro"/>
</dbReference>
<keyword evidence="5" id="KW-0804">Transcription</keyword>
<accession>A0A177CDQ9</accession>
<dbReference type="InParanoid" id="A0A177CDQ9"/>
<keyword evidence="6" id="KW-0539">Nucleus</keyword>
<evidence type="ECO:0000256" key="4">
    <source>
        <dbReference type="ARBA" id="ARBA00023125"/>
    </source>
</evidence>
<keyword evidence="1" id="KW-0479">Metal-binding</keyword>
<dbReference type="RefSeq" id="XP_018036138.1">
    <property type="nucleotide sequence ID" value="XM_018187225.1"/>
</dbReference>
<evidence type="ECO:0000313" key="8">
    <source>
        <dbReference type="EMBL" id="OAG05773.1"/>
    </source>
</evidence>
<dbReference type="PANTHER" id="PTHR31944">
    <property type="entry name" value="HEME-RESPONSIVE ZINC FINGER TRANSCRIPTION FACTOR HAP1"/>
    <property type="match status" value="1"/>
</dbReference>
<gene>
    <name evidence="8" type="ORF">CC84DRAFT_735129</name>
</gene>
<evidence type="ECO:0000256" key="2">
    <source>
        <dbReference type="ARBA" id="ARBA00022833"/>
    </source>
</evidence>
<evidence type="ECO:0000256" key="6">
    <source>
        <dbReference type="ARBA" id="ARBA00023242"/>
    </source>
</evidence>
<keyword evidence="4" id="KW-0238">DNA-binding</keyword>